<evidence type="ECO:0000313" key="5">
    <source>
        <dbReference type="Proteomes" id="UP000019141"/>
    </source>
</evidence>
<evidence type="ECO:0000313" key="4">
    <source>
        <dbReference type="EMBL" id="ETX01134.1"/>
    </source>
</evidence>
<sequence>MRLHTPICDQLGIDYPIFAAGMGGVTLAPLTAAVSEAGGMGVLGATFFTPDELRQEIAEVQRLTDKPFGVDLLIPNDIPPDVEHVTIPPFPSFLEDLLPLVEGLPIPHPPALTLELAQAQVEVTLDMRVPVLVSALGTPEWLVPECRRVGTQVMSMVGSSRHARKLEELGVDVIIAQGAEAGGHVGTVTTMVLVPQVVDVVNRPVLAAGGIADGRGVAAALMLGAQGAWIGTRFIATEESSTHENHKRKILEAGEHGTVVSRTYTGKPSRILRNAYTERWKGHEHEVLGMPWQRLWVEQLVTPARAAGMVDIANYPTGQVAGRIADLPPAADIVARLVAEAEEALNRT</sequence>
<evidence type="ECO:0000256" key="2">
    <source>
        <dbReference type="ARBA" id="ARBA00022643"/>
    </source>
</evidence>
<dbReference type="PATRIC" id="fig|1429438.4.peg.1799"/>
<organism evidence="4 5">
    <name type="scientific">Entotheonella factor</name>
    <dbReference type="NCBI Taxonomy" id="1429438"/>
    <lineage>
        <taxon>Bacteria</taxon>
        <taxon>Pseudomonadati</taxon>
        <taxon>Nitrospinota/Tectimicrobiota group</taxon>
        <taxon>Candidatus Tectimicrobiota</taxon>
        <taxon>Candidatus Entotheonellia</taxon>
        <taxon>Candidatus Entotheonellales</taxon>
        <taxon>Candidatus Entotheonellaceae</taxon>
        <taxon>Candidatus Entotheonella</taxon>
    </lineage>
</organism>
<dbReference type="AlphaFoldDB" id="W4LSV0"/>
<keyword evidence="3" id="KW-0560">Oxidoreductase</keyword>
<dbReference type="InterPro" id="IPR013785">
    <property type="entry name" value="Aldolase_TIM"/>
</dbReference>
<name>W4LSV0_ENTF1</name>
<dbReference type="CDD" id="cd04730">
    <property type="entry name" value="NPD_like"/>
    <property type="match status" value="1"/>
</dbReference>
<evidence type="ECO:0000256" key="3">
    <source>
        <dbReference type="ARBA" id="ARBA00023002"/>
    </source>
</evidence>
<gene>
    <name evidence="4" type="ORF">ETSY1_08570</name>
</gene>
<dbReference type="Proteomes" id="UP000019141">
    <property type="component" value="Unassembled WGS sequence"/>
</dbReference>
<accession>W4LSV0</accession>
<reference evidence="4 5" key="1">
    <citation type="journal article" date="2014" name="Nature">
        <title>An environmental bacterial taxon with a large and distinct metabolic repertoire.</title>
        <authorList>
            <person name="Wilson M.C."/>
            <person name="Mori T."/>
            <person name="Ruckert C."/>
            <person name="Uria A.R."/>
            <person name="Helf M.J."/>
            <person name="Takada K."/>
            <person name="Gernert C."/>
            <person name="Steffens U.A."/>
            <person name="Heycke N."/>
            <person name="Schmitt S."/>
            <person name="Rinke C."/>
            <person name="Helfrich E.J."/>
            <person name="Brachmann A.O."/>
            <person name="Gurgui C."/>
            <person name="Wakimoto T."/>
            <person name="Kracht M."/>
            <person name="Crusemann M."/>
            <person name="Hentschel U."/>
            <person name="Abe I."/>
            <person name="Matsunaga S."/>
            <person name="Kalinowski J."/>
            <person name="Takeyama H."/>
            <person name="Piel J."/>
        </authorList>
    </citation>
    <scope>NUCLEOTIDE SEQUENCE [LARGE SCALE GENOMIC DNA]</scope>
    <source>
        <strain evidence="5">TSY1</strain>
    </source>
</reference>
<dbReference type="PANTHER" id="PTHR32332">
    <property type="entry name" value="2-NITROPROPANE DIOXYGENASE"/>
    <property type="match status" value="1"/>
</dbReference>
<keyword evidence="1" id="KW-0285">Flavoprotein</keyword>
<proteinExistence type="predicted"/>
<dbReference type="HOGENOM" id="CLU_038732_1_1_7"/>
<keyword evidence="2" id="KW-0288">FMN</keyword>
<dbReference type="Pfam" id="PF03060">
    <property type="entry name" value="NMO"/>
    <property type="match status" value="1"/>
</dbReference>
<dbReference type="SUPFAM" id="SSF51412">
    <property type="entry name" value="Inosine monophosphate dehydrogenase (IMPDH)"/>
    <property type="match status" value="1"/>
</dbReference>
<dbReference type="InterPro" id="IPR004136">
    <property type="entry name" value="NMO"/>
</dbReference>
<comment type="caution">
    <text evidence="4">The sequence shown here is derived from an EMBL/GenBank/DDBJ whole genome shotgun (WGS) entry which is preliminary data.</text>
</comment>
<dbReference type="GO" id="GO:0018580">
    <property type="term" value="F:nitronate monooxygenase activity"/>
    <property type="evidence" value="ECO:0007669"/>
    <property type="project" value="InterPro"/>
</dbReference>
<protein>
    <submittedName>
        <fullName evidence="4">Uncharacterized protein</fullName>
    </submittedName>
</protein>
<dbReference type="Gene3D" id="3.20.20.70">
    <property type="entry name" value="Aldolase class I"/>
    <property type="match status" value="1"/>
</dbReference>
<keyword evidence="5" id="KW-1185">Reference proteome</keyword>
<dbReference type="EMBL" id="AZHW01000267">
    <property type="protein sequence ID" value="ETX01134.1"/>
    <property type="molecule type" value="Genomic_DNA"/>
</dbReference>
<dbReference type="PANTHER" id="PTHR32332:SF38">
    <property type="entry name" value="MONOOXYGENASE RV1533-RELATED"/>
    <property type="match status" value="1"/>
</dbReference>
<evidence type="ECO:0000256" key="1">
    <source>
        <dbReference type="ARBA" id="ARBA00022630"/>
    </source>
</evidence>